<dbReference type="Pfam" id="PF12200">
    <property type="entry name" value="DUF3597"/>
    <property type="match status" value="1"/>
</dbReference>
<feature type="domain" description="DUF3597" evidence="2">
    <location>
        <begin position="63"/>
        <end position="174"/>
    </location>
</feature>
<accession>A0A845BR34</accession>
<dbReference type="OrthoDB" id="9812045at2"/>
<feature type="compositionally biased region" description="Low complexity" evidence="1">
    <location>
        <begin position="17"/>
        <end position="48"/>
    </location>
</feature>
<dbReference type="InterPro" id="IPR022016">
    <property type="entry name" value="DUF3597"/>
</dbReference>
<sequence length="179" mass="17834">MSVFGSIMSRIFGHGQAGAATPNGASPASGSGTGAAPAAPAGGTPSATDDAPKITTASAPGTEAGTATPVAPGAAPMPSGAGAATPAPGAAGQQSVDVEAVLTEMAEKNPQKLDWRRSIVDLMKLLGLDSSLDNRKELAKELNYSGDPNDSAAMNIWLHKQVMQKLAENGGKVPDSLKS</sequence>
<feature type="compositionally biased region" description="Low complexity" evidence="1">
    <location>
        <begin position="55"/>
        <end position="92"/>
    </location>
</feature>
<gene>
    <name evidence="3" type="ORF">E0493_21085</name>
</gene>
<dbReference type="SUPFAM" id="SSF158634">
    <property type="entry name" value="RPA2825-like"/>
    <property type="match status" value="1"/>
</dbReference>
<name>A0A845BR34_9PROT</name>
<dbReference type="EMBL" id="SNVJ01000029">
    <property type="protein sequence ID" value="MXP65849.1"/>
    <property type="molecule type" value="Genomic_DNA"/>
</dbReference>
<organism evidence="3 4">
    <name type="scientific">Teichococcus coralli</name>
    <dbReference type="NCBI Taxonomy" id="2545983"/>
    <lineage>
        <taxon>Bacteria</taxon>
        <taxon>Pseudomonadati</taxon>
        <taxon>Pseudomonadota</taxon>
        <taxon>Alphaproteobacteria</taxon>
        <taxon>Acetobacterales</taxon>
        <taxon>Roseomonadaceae</taxon>
        <taxon>Roseomonas</taxon>
    </lineage>
</organism>
<evidence type="ECO:0000256" key="1">
    <source>
        <dbReference type="SAM" id="MobiDB-lite"/>
    </source>
</evidence>
<protein>
    <submittedName>
        <fullName evidence="3">DUF3597 domain-containing protein</fullName>
    </submittedName>
</protein>
<comment type="caution">
    <text evidence="3">The sequence shown here is derived from an EMBL/GenBank/DDBJ whole genome shotgun (WGS) entry which is preliminary data.</text>
</comment>
<keyword evidence="4" id="KW-1185">Reference proteome</keyword>
<dbReference type="RefSeq" id="WP_160939256.1">
    <property type="nucleotide sequence ID" value="NZ_SNVJ01000029.1"/>
</dbReference>
<proteinExistence type="predicted"/>
<feature type="region of interest" description="Disordered" evidence="1">
    <location>
        <begin position="15"/>
        <end position="95"/>
    </location>
</feature>
<dbReference type="Proteomes" id="UP000460715">
    <property type="component" value="Unassembled WGS sequence"/>
</dbReference>
<reference evidence="3 4" key="1">
    <citation type="submission" date="2019-03" db="EMBL/GenBank/DDBJ databases">
        <title>Roseomonas sp. a novel Roseomonas species isolated from Sea whip Gorgonian.</title>
        <authorList>
            <person name="Li F."/>
            <person name="Pan X."/>
            <person name="Huang S."/>
            <person name="Li Z."/>
            <person name="Meng B."/>
        </authorList>
    </citation>
    <scope>NUCLEOTIDE SEQUENCE [LARGE SCALE GENOMIC DNA]</scope>
    <source>
        <strain evidence="3 4">M0104</strain>
    </source>
</reference>
<evidence type="ECO:0000313" key="4">
    <source>
        <dbReference type="Proteomes" id="UP000460715"/>
    </source>
</evidence>
<evidence type="ECO:0000259" key="2">
    <source>
        <dbReference type="Pfam" id="PF12200"/>
    </source>
</evidence>
<evidence type="ECO:0000313" key="3">
    <source>
        <dbReference type="EMBL" id="MXP65849.1"/>
    </source>
</evidence>
<dbReference type="AlphaFoldDB" id="A0A845BR34"/>